<evidence type="ECO:0000313" key="3">
    <source>
        <dbReference type="Proteomes" id="UP000477849"/>
    </source>
</evidence>
<organism evidence="2 3">
    <name type="scientific">Rhizobium daejeonense</name>
    <dbReference type="NCBI Taxonomy" id="240521"/>
    <lineage>
        <taxon>Bacteria</taxon>
        <taxon>Pseudomonadati</taxon>
        <taxon>Pseudomonadota</taxon>
        <taxon>Alphaproteobacteria</taxon>
        <taxon>Hyphomicrobiales</taxon>
        <taxon>Rhizobiaceae</taxon>
        <taxon>Rhizobium/Agrobacterium group</taxon>
        <taxon>Rhizobium</taxon>
    </lineage>
</organism>
<dbReference type="Pfam" id="PF12680">
    <property type="entry name" value="SnoaL_2"/>
    <property type="match status" value="1"/>
</dbReference>
<evidence type="ECO:0000313" key="2">
    <source>
        <dbReference type="EMBL" id="NGO62693.1"/>
    </source>
</evidence>
<evidence type="ECO:0000259" key="1">
    <source>
        <dbReference type="Pfam" id="PF12680"/>
    </source>
</evidence>
<dbReference type="SUPFAM" id="SSF54427">
    <property type="entry name" value="NTF2-like"/>
    <property type="match status" value="1"/>
</dbReference>
<comment type="caution">
    <text evidence="2">The sequence shown here is derived from an EMBL/GenBank/DDBJ whole genome shotgun (WGS) entry which is preliminary data.</text>
</comment>
<gene>
    <name evidence="2" type="ORF">G6N76_03330</name>
</gene>
<dbReference type="Gene3D" id="3.10.450.50">
    <property type="match status" value="1"/>
</dbReference>
<reference evidence="2 3" key="1">
    <citation type="submission" date="2020-02" db="EMBL/GenBank/DDBJ databases">
        <title>Genome sequence of the type strain CCBAU10050 of Rhizobium daejeonense.</title>
        <authorList>
            <person name="Gao J."/>
            <person name="Sun J."/>
        </authorList>
    </citation>
    <scope>NUCLEOTIDE SEQUENCE [LARGE SCALE GENOMIC DNA]</scope>
    <source>
        <strain evidence="2 3">CCBAU10050</strain>
    </source>
</reference>
<accession>A0A6M1RV37</accession>
<proteinExistence type="predicted"/>
<keyword evidence="3" id="KW-1185">Reference proteome</keyword>
<dbReference type="EMBL" id="JAAKZH010000001">
    <property type="protein sequence ID" value="NGO62693.1"/>
    <property type="molecule type" value="Genomic_DNA"/>
</dbReference>
<dbReference type="RefSeq" id="WP_163900002.1">
    <property type="nucleotide sequence ID" value="NZ_CP048427.1"/>
</dbReference>
<dbReference type="Proteomes" id="UP000477849">
    <property type="component" value="Unassembled WGS sequence"/>
</dbReference>
<name>A0A6M1RV37_9HYPH</name>
<dbReference type="AlphaFoldDB" id="A0A6M1RV37"/>
<dbReference type="InterPro" id="IPR032710">
    <property type="entry name" value="NTF2-like_dom_sf"/>
</dbReference>
<protein>
    <submittedName>
        <fullName evidence="2">SnoaL-like domain-containing protein</fullName>
    </submittedName>
</protein>
<sequence>MSLRQQISGVLDALNRRDLASLGGFFDGDAALDMPDGTRVIGIESLRDTLAAYLLRHDARFANSVVMVDESGFRGAVDGTMEVSGAEATSLPCVMVFEREDERFSRLSLYLSTRP</sequence>
<feature type="domain" description="SnoaL-like" evidence="1">
    <location>
        <begin position="10"/>
        <end position="106"/>
    </location>
</feature>
<dbReference type="InterPro" id="IPR037401">
    <property type="entry name" value="SnoaL-like"/>
</dbReference>